<accession>A0AAV4X3G4</accession>
<organism evidence="1 2">
    <name type="scientific">Caerostris extrusa</name>
    <name type="common">Bark spider</name>
    <name type="synonym">Caerostris bankana</name>
    <dbReference type="NCBI Taxonomy" id="172846"/>
    <lineage>
        <taxon>Eukaryota</taxon>
        <taxon>Metazoa</taxon>
        <taxon>Ecdysozoa</taxon>
        <taxon>Arthropoda</taxon>
        <taxon>Chelicerata</taxon>
        <taxon>Arachnida</taxon>
        <taxon>Araneae</taxon>
        <taxon>Araneomorphae</taxon>
        <taxon>Entelegynae</taxon>
        <taxon>Araneoidea</taxon>
        <taxon>Araneidae</taxon>
        <taxon>Caerostris</taxon>
    </lineage>
</organism>
<keyword evidence="2" id="KW-1185">Reference proteome</keyword>
<name>A0AAV4X3G4_CAEEX</name>
<dbReference type="EMBL" id="BPLR01017074">
    <property type="protein sequence ID" value="GIY88545.1"/>
    <property type="molecule type" value="Genomic_DNA"/>
</dbReference>
<dbReference type="Proteomes" id="UP001054945">
    <property type="component" value="Unassembled WGS sequence"/>
</dbReference>
<evidence type="ECO:0000313" key="2">
    <source>
        <dbReference type="Proteomes" id="UP001054945"/>
    </source>
</evidence>
<proteinExistence type="predicted"/>
<protein>
    <submittedName>
        <fullName evidence="1">Uncharacterized protein</fullName>
    </submittedName>
</protein>
<sequence length="124" mass="14808">MKNIQLKSLRVFPVFRSSGFEACPIGKIQEINQEVRSKIWYQQSFFKHDRSFEEFKKEEKEKRQIYPICRAIISNVQFFGMDAPSRRVTYTANIWENESGRRRNADGECWRRRRILARSPLGST</sequence>
<evidence type="ECO:0000313" key="1">
    <source>
        <dbReference type="EMBL" id="GIY88545.1"/>
    </source>
</evidence>
<comment type="caution">
    <text evidence="1">The sequence shown here is derived from an EMBL/GenBank/DDBJ whole genome shotgun (WGS) entry which is preliminary data.</text>
</comment>
<gene>
    <name evidence="1" type="ORF">CEXT_234081</name>
</gene>
<reference evidence="1 2" key="1">
    <citation type="submission" date="2021-06" db="EMBL/GenBank/DDBJ databases">
        <title>Caerostris extrusa draft genome.</title>
        <authorList>
            <person name="Kono N."/>
            <person name="Arakawa K."/>
        </authorList>
    </citation>
    <scope>NUCLEOTIDE SEQUENCE [LARGE SCALE GENOMIC DNA]</scope>
</reference>
<dbReference type="AlphaFoldDB" id="A0AAV4X3G4"/>